<dbReference type="Gene3D" id="3.30.559.10">
    <property type="entry name" value="Chloramphenicol acetyltransferase-like domain"/>
    <property type="match status" value="2"/>
</dbReference>
<evidence type="ECO:0000256" key="3">
    <source>
        <dbReference type="ARBA" id="ARBA00023315"/>
    </source>
</evidence>
<dbReference type="Proteomes" id="UP001341840">
    <property type="component" value="Unassembled WGS sequence"/>
</dbReference>
<keyword evidence="3" id="KW-0012">Acyltransferase</keyword>
<evidence type="ECO:0008006" key="6">
    <source>
        <dbReference type="Google" id="ProtNLM"/>
    </source>
</evidence>
<dbReference type="PANTHER" id="PTHR31623:SF110">
    <property type="entry name" value="VINORINE SYNTHASE-LIKE"/>
    <property type="match status" value="1"/>
</dbReference>
<dbReference type="Pfam" id="PF02458">
    <property type="entry name" value="Transferase"/>
    <property type="match status" value="1"/>
</dbReference>
<gene>
    <name evidence="4" type="ORF">PIB30_058979</name>
</gene>
<dbReference type="InterPro" id="IPR023213">
    <property type="entry name" value="CAT-like_dom_sf"/>
</dbReference>
<organism evidence="4 5">
    <name type="scientific">Stylosanthes scabra</name>
    <dbReference type="NCBI Taxonomy" id="79078"/>
    <lineage>
        <taxon>Eukaryota</taxon>
        <taxon>Viridiplantae</taxon>
        <taxon>Streptophyta</taxon>
        <taxon>Embryophyta</taxon>
        <taxon>Tracheophyta</taxon>
        <taxon>Spermatophyta</taxon>
        <taxon>Magnoliopsida</taxon>
        <taxon>eudicotyledons</taxon>
        <taxon>Gunneridae</taxon>
        <taxon>Pentapetalae</taxon>
        <taxon>rosids</taxon>
        <taxon>fabids</taxon>
        <taxon>Fabales</taxon>
        <taxon>Fabaceae</taxon>
        <taxon>Papilionoideae</taxon>
        <taxon>50 kb inversion clade</taxon>
        <taxon>dalbergioids sensu lato</taxon>
        <taxon>Dalbergieae</taxon>
        <taxon>Pterocarpus clade</taxon>
        <taxon>Stylosanthes</taxon>
    </lineage>
</organism>
<comment type="caution">
    <text evidence="4">The sequence shown here is derived from an EMBL/GenBank/DDBJ whole genome shotgun (WGS) entry which is preliminary data.</text>
</comment>
<evidence type="ECO:0000256" key="1">
    <source>
        <dbReference type="ARBA" id="ARBA00009861"/>
    </source>
</evidence>
<comment type="similarity">
    <text evidence="1">Belongs to the plant acyltransferase family.</text>
</comment>
<evidence type="ECO:0000313" key="4">
    <source>
        <dbReference type="EMBL" id="MED6149070.1"/>
    </source>
</evidence>
<evidence type="ECO:0000313" key="5">
    <source>
        <dbReference type="Proteomes" id="UP001341840"/>
    </source>
</evidence>
<dbReference type="PANTHER" id="PTHR31623">
    <property type="entry name" value="F21J9.9"/>
    <property type="match status" value="1"/>
</dbReference>
<accession>A0ABU6TJU9</accession>
<dbReference type="EMBL" id="JASCZI010091123">
    <property type="protein sequence ID" value="MED6149070.1"/>
    <property type="molecule type" value="Genomic_DNA"/>
</dbReference>
<reference evidence="4 5" key="1">
    <citation type="journal article" date="2023" name="Plants (Basel)">
        <title>Bridging the Gap: Combining Genomics and Transcriptomics Approaches to Understand Stylosanthes scabra, an Orphan Legume from the Brazilian Caatinga.</title>
        <authorList>
            <person name="Ferreira-Neto J.R.C."/>
            <person name="da Silva M.D."/>
            <person name="Binneck E."/>
            <person name="de Melo N.F."/>
            <person name="da Silva R.H."/>
            <person name="de Melo A.L.T.M."/>
            <person name="Pandolfi V."/>
            <person name="Bustamante F.O."/>
            <person name="Brasileiro-Vidal A.C."/>
            <person name="Benko-Iseppon A.M."/>
        </authorList>
    </citation>
    <scope>NUCLEOTIDE SEQUENCE [LARGE SCALE GENOMIC DNA]</scope>
    <source>
        <tissue evidence="4">Leaves</tissue>
    </source>
</reference>
<name>A0ABU6TJU9_9FABA</name>
<evidence type="ECO:0000256" key="2">
    <source>
        <dbReference type="ARBA" id="ARBA00022679"/>
    </source>
</evidence>
<sequence>MKFEVEIIGREDIRPSSSTRFHLRIFKLSLLDQLIPAPYAPIILFYTSQNDTNTLFEVLKKIESLKQSLSETLTQFYPLGGKIKDELSIDCNDEGANFVVAKVKCDLSKFLSHPNLTLLHKFLPSDDELVSKESKFGTYVTNIQVNVFQCGGIAIGTCISHRIIDGVALATFLKCWSERARGCKHLMTQPKFIASSLFPTNSLWLRDLSMGMWGSLFKQGRCVTKRFLFTNKAISTLKAQISEKYCYDAAHDSPTRLEIVSAFLWKCLMVASRSQFEVQRFSFVTHLVNLRRRLDEALCPDHTMGNLVWLVSAKHFSKHEMNMDDLACKLRNAISRIDKDFVDELQGEKGISVMKDSLREICELRSRNEMEHFGFSSWCNLGFYEADFGWGKPTWVSCVPSNGPVFMNLIILVDTKLRDGIEAWVTLDEHDMNHLISNPEILNFATLDPSPLAKDNKLFP</sequence>
<keyword evidence="2" id="KW-0808">Transferase</keyword>
<keyword evidence="5" id="KW-1185">Reference proteome</keyword>
<proteinExistence type="inferred from homology"/>
<protein>
    <recommendedName>
        <fullName evidence="6">Vinorine synthase-like</fullName>
    </recommendedName>
</protein>